<dbReference type="Gene3D" id="3.40.630.30">
    <property type="match status" value="1"/>
</dbReference>
<name>A0A1H9P678_9CORY</name>
<sequence length="364" mass="39307">MLARPVRGAGGELTPSEAVSAYAFSSTLSIQDITGDPTSGTTASRLVVRLQGSEESDALLFALCASPPGPRPTGRFGLPEIPSTGDAGQPLDYAAWVMISLPLLEDLHVIEAHITMDSSIAPLPGQPWDAEVHEAWQAALDLVDTLAHHTARPIRQLWITHPPDTPGPNIPGYHRAHTEYQAKLDLSVATDAQGSWADSVTLADDMNFGPDIRESMSDMYRLASEQLPRGDLVMDTIQWTPQRIAQASSRLADKQGEQITALITDPSDSTAVIAFSEVTRFAGAESRVVELGATFVRHQWRGQGLGRSAMMSAVSQAQQRWPETRVGYTSYPEGVPQVEALNASLNGEIISATTAWQKLGDYRA</sequence>
<proteinExistence type="predicted"/>
<dbReference type="InterPro" id="IPR016181">
    <property type="entry name" value="Acyl_CoA_acyltransferase"/>
</dbReference>
<gene>
    <name evidence="1" type="ORF">SAMN05661109_00225</name>
</gene>
<protein>
    <recommendedName>
        <fullName evidence="3">N-acetyltransferase domain-containing protein</fullName>
    </recommendedName>
</protein>
<dbReference type="SUPFAM" id="SSF55729">
    <property type="entry name" value="Acyl-CoA N-acyltransferases (Nat)"/>
    <property type="match status" value="1"/>
</dbReference>
<evidence type="ECO:0008006" key="3">
    <source>
        <dbReference type="Google" id="ProtNLM"/>
    </source>
</evidence>
<dbReference type="EMBL" id="FOGQ01000001">
    <property type="protein sequence ID" value="SER43597.1"/>
    <property type="molecule type" value="Genomic_DNA"/>
</dbReference>
<dbReference type="Proteomes" id="UP000198929">
    <property type="component" value="Unassembled WGS sequence"/>
</dbReference>
<organism evidence="1 2">
    <name type="scientific">Corynebacterium cystitidis DSM 20524</name>
    <dbReference type="NCBI Taxonomy" id="1121357"/>
    <lineage>
        <taxon>Bacteria</taxon>
        <taxon>Bacillati</taxon>
        <taxon>Actinomycetota</taxon>
        <taxon>Actinomycetes</taxon>
        <taxon>Mycobacteriales</taxon>
        <taxon>Corynebacteriaceae</taxon>
        <taxon>Corynebacterium</taxon>
    </lineage>
</organism>
<dbReference type="STRING" id="1121357.SAMN05661109_00225"/>
<accession>A0A1H9P678</accession>
<evidence type="ECO:0000313" key="2">
    <source>
        <dbReference type="Proteomes" id="UP000198929"/>
    </source>
</evidence>
<dbReference type="CDD" id="cd04301">
    <property type="entry name" value="NAT_SF"/>
    <property type="match status" value="1"/>
</dbReference>
<keyword evidence="2" id="KW-1185">Reference proteome</keyword>
<reference evidence="2" key="1">
    <citation type="submission" date="2016-10" db="EMBL/GenBank/DDBJ databases">
        <authorList>
            <person name="Varghese N."/>
            <person name="Submissions S."/>
        </authorList>
    </citation>
    <scope>NUCLEOTIDE SEQUENCE [LARGE SCALE GENOMIC DNA]</scope>
    <source>
        <strain evidence="2">DSM 20524</strain>
    </source>
</reference>
<evidence type="ECO:0000313" key="1">
    <source>
        <dbReference type="EMBL" id="SER43597.1"/>
    </source>
</evidence>
<dbReference type="AlphaFoldDB" id="A0A1H9P678"/>